<evidence type="ECO:0000256" key="4">
    <source>
        <dbReference type="ARBA" id="ARBA00022475"/>
    </source>
</evidence>
<evidence type="ECO:0000256" key="5">
    <source>
        <dbReference type="ARBA" id="ARBA00022519"/>
    </source>
</evidence>
<evidence type="ECO:0000256" key="7">
    <source>
        <dbReference type="ARBA" id="ARBA00022927"/>
    </source>
</evidence>
<evidence type="ECO:0000313" key="12">
    <source>
        <dbReference type="EMBL" id="MDF0716918.1"/>
    </source>
</evidence>
<keyword evidence="3" id="KW-0813">Transport</keyword>
<gene>
    <name evidence="12" type="ORF">PY092_12215</name>
</gene>
<dbReference type="InterPro" id="IPR006260">
    <property type="entry name" value="TonB/TolA_C"/>
</dbReference>
<dbReference type="Pfam" id="PF05569">
    <property type="entry name" value="Peptidase_M56"/>
    <property type="match status" value="1"/>
</dbReference>
<evidence type="ECO:0000259" key="11">
    <source>
        <dbReference type="PROSITE" id="PS52015"/>
    </source>
</evidence>
<feature type="transmembrane region" description="Helical" evidence="10">
    <location>
        <begin position="34"/>
        <end position="51"/>
    </location>
</feature>
<dbReference type="InterPro" id="IPR008756">
    <property type="entry name" value="Peptidase_M56"/>
</dbReference>
<evidence type="ECO:0000256" key="10">
    <source>
        <dbReference type="SAM" id="Phobius"/>
    </source>
</evidence>
<comment type="caution">
    <text evidence="12">The sequence shown here is derived from an EMBL/GenBank/DDBJ whole genome shotgun (WGS) entry which is preliminary data.</text>
</comment>
<dbReference type="InterPro" id="IPR037682">
    <property type="entry name" value="TonB_C"/>
</dbReference>
<feature type="domain" description="TonB C-terminal" evidence="11">
    <location>
        <begin position="540"/>
        <end position="635"/>
    </location>
</feature>
<dbReference type="EMBL" id="JARFVB010000007">
    <property type="protein sequence ID" value="MDF0716918.1"/>
    <property type="molecule type" value="Genomic_DNA"/>
</dbReference>
<evidence type="ECO:0000256" key="9">
    <source>
        <dbReference type="ARBA" id="ARBA00023136"/>
    </source>
</evidence>
<keyword evidence="13" id="KW-1185">Reference proteome</keyword>
<feature type="transmembrane region" description="Helical" evidence="10">
    <location>
        <begin position="92"/>
        <end position="113"/>
    </location>
</feature>
<protein>
    <submittedName>
        <fullName evidence="12">TonB family protein</fullName>
    </submittedName>
</protein>
<dbReference type="PANTHER" id="PTHR33446">
    <property type="entry name" value="PROTEIN TONB-RELATED"/>
    <property type="match status" value="1"/>
</dbReference>
<evidence type="ECO:0000313" key="13">
    <source>
        <dbReference type="Proteomes" id="UP001221366"/>
    </source>
</evidence>
<evidence type="ECO:0000256" key="6">
    <source>
        <dbReference type="ARBA" id="ARBA00022692"/>
    </source>
</evidence>
<dbReference type="PANTHER" id="PTHR33446:SF2">
    <property type="entry name" value="PROTEIN TONB"/>
    <property type="match status" value="1"/>
</dbReference>
<keyword evidence="9 10" id="KW-0472">Membrane</keyword>
<dbReference type="SUPFAM" id="SSF74653">
    <property type="entry name" value="TolA/TonB C-terminal domain"/>
    <property type="match status" value="2"/>
</dbReference>
<sequence>MITYILEALAFQLVFLLAYDLFLKKETFFQWNRAYLLGTFALSLVLPWVKIQALQTAMPQELETTTVFLAQLNGVVLGPGVEETSFLERISWPYLVLGTGSILATIWFAYKLIQISRLRYRSVVEDYQDFTKVTVPKSTSAFSFFRNIFMGEEIKKDKEANILAHELVHVKQWHTLDLLFFELARIVFWFNPLVYIYQNRLAELHEFIADEKAVKQNKEAHFEMLLSEAFHTQNISFVNQFFTKSLIKKRIVMLQKKKSNAVWQLKYVLLLPLVLGMLVYTSCENEKVSDTEDLSTVALEEMVIVGYEGSTEKITLQVENLDALTDVEEEKRDQLLEELAMNKETKLFEIVDREQRAIKIELKDGVVKTIKVDKISKDASQSVTDNGTPFGMIDEAPVFPGCEGAEDSKACFLEKIKEHIRKHFRYPEEAQEQGIQGRVSMIFTIDTDGNITNIRKRGPHELLEEEAVRIIKKVPQMSSPGMMDGKAVDVPFSIPITFKLEGTEEDKDQAQETGKSVPFATIDEVPVFPGCEDASDKRACFREKIQAHIRKNFRYPSEAQEQGIQGRVSVIFVVGTDGAISQIRKRGPHELLENEAVRIIERLPKMQPGKHEGKEVEVPFAIPITFRLQTQPEGSTVNGSKDYLLVDGMKIKKQGKTFFEGVVTDKESLGLSGVVVSIEGKESGVMSNFNGYFLIEVADNDVLKFQYNGLPDKRVEVSNY</sequence>
<keyword evidence="8 10" id="KW-1133">Transmembrane helix</keyword>
<comment type="similarity">
    <text evidence="2">Belongs to the TonB family.</text>
</comment>
<comment type="subcellular location">
    <subcellularLocation>
        <location evidence="1">Cell inner membrane</location>
        <topology evidence="1">Single-pass membrane protein</topology>
        <orientation evidence="1">Periplasmic side</orientation>
    </subcellularLocation>
</comment>
<dbReference type="PROSITE" id="PS52015">
    <property type="entry name" value="TONB_CTD"/>
    <property type="match status" value="2"/>
</dbReference>
<keyword evidence="6 10" id="KW-0812">Transmembrane</keyword>
<organism evidence="12 13">
    <name type="scientific">Flagellimonas yonaguniensis</name>
    <dbReference type="NCBI Taxonomy" id="3031325"/>
    <lineage>
        <taxon>Bacteria</taxon>
        <taxon>Pseudomonadati</taxon>
        <taxon>Bacteroidota</taxon>
        <taxon>Flavobacteriia</taxon>
        <taxon>Flavobacteriales</taxon>
        <taxon>Flavobacteriaceae</taxon>
        <taxon>Flagellimonas</taxon>
    </lineage>
</organism>
<feature type="domain" description="TonB C-terminal" evidence="11">
    <location>
        <begin position="411"/>
        <end position="507"/>
    </location>
</feature>
<dbReference type="InterPro" id="IPR051045">
    <property type="entry name" value="TonB-dependent_transducer"/>
</dbReference>
<dbReference type="CDD" id="cd07341">
    <property type="entry name" value="M56_BlaR1_MecR1_like"/>
    <property type="match status" value="1"/>
</dbReference>
<reference evidence="12 13" key="1">
    <citation type="submission" date="2023-03" db="EMBL/GenBank/DDBJ databases">
        <title>Muricauda XX sp. nov. and Muricauda XXX sp. nov., two novel species isolated from Okinawa Trough.</title>
        <authorList>
            <person name="Cao W."/>
            <person name="Deng X."/>
        </authorList>
    </citation>
    <scope>NUCLEOTIDE SEQUENCE [LARGE SCALE GENOMIC DNA]</scope>
    <source>
        <strain evidence="12 13">334s03</strain>
    </source>
</reference>
<evidence type="ECO:0000256" key="1">
    <source>
        <dbReference type="ARBA" id="ARBA00004383"/>
    </source>
</evidence>
<dbReference type="SUPFAM" id="SSF49464">
    <property type="entry name" value="Carboxypeptidase regulatory domain-like"/>
    <property type="match status" value="1"/>
</dbReference>
<feature type="transmembrane region" description="Helical" evidence="10">
    <location>
        <begin position="261"/>
        <end position="280"/>
    </location>
</feature>
<keyword evidence="4" id="KW-1003">Cell membrane</keyword>
<dbReference type="Gene3D" id="3.30.1150.10">
    <property type="match status" value="2"/>
</dbReference>
<keyword evidence="5" id="KW-0997">Cell inner membrane</keyword>
<evidence type="ECO:0000256" key="8">
    <source>
        <dbReference type="ARBA" id="ARBA00022989"/>
    </source>
</evidence>
<dbReference type="NCBIfam" id="TIGR01352">
    <property type="entry name" value="tonB_Cterm"/>
    <property type="match status" value="2"/>
</dbReference>
<feature type="transmembrane region" description="Helical" evidence="10">
    <location>
        <begin position="6"/>
        <end position="22"/>
    </location>
</feature>
<evidence type="ECO:0000256" key="2">
    <source>
        <dbReference type="ARBA" id="ARBA00006555"/>
    </source>
</evidence>
<dbReference type="Proteomes" id="UP001221366">
    <property type="component" value="Unassembled WGS sequence"/>
</dbReference>
<accession>A0ABT5Y0F2</accession>
<proteinExistence type="inferred from homology"/>
<keyword evidence="7" id="KW-0653">Protein transport</keyword>
<dbReference type="Pfam" id="PF03544">
    <property type="entry name" value="TonB_C"/>
    <property type="match status" value="2"/>
</dbReference>
<evidence type="ECO:0000256" key="3">
    <source>
        <dbReference type="ARBA" id="ARBA00022448"/>
    </source>
</evidence>
<dbReference type="RefSeq" id="WP_275616090.1">
    <property type="nucleotide sequence ID" value="NZ_JARFVB010000007.1"/>
</dbReference>
<name>A0ABT5Y0F2_9FLAO</name>
<dbReference type="InterPro" id="IPR008969">
    <property type="entry name" value="CarboxyPept-like_regulatory"/>
</dbReference>